<protein>
    <submittedName>
        <fullName evidence="1">Uncharacterized protein</fullName>
    </submittedName>
</protein>
<keyword evidence="2" id="KW-1185">Reference proteome</keyword>
<sequence>MPTVINIYVGQEKDIAIKLRANRFAPTAPEYMEIGRGIPACLPLT</sequence>
<dbReference type="Proteomes" id="UP001171945">
    <property type="component" value="Unassembled WGS sequence"/>
</dbReference>
<gene>
    <name evidence="1" type="ORF">QUF54_01825</name>
</gene>
<accession>A0ABT7VQX5</accession>
<name>A0ABT7VQX5_9GAMM</name>
<evidence type="ECO:0000313" key="2">
    <source>
        <dbReference type="Proteomes" id="UP001171945"/>
    </source>
</evidence>
<dbReference type="EMBL" id="JAUCGM010000050">
    <property type="protein sequence ID" value="MDM8562071.1"/>
    <property type="molecule type" value="Genomic_DNA"/>
</dbReference>
<proteinExistence type="predicted"/>
<organism evidence="1 2">
    <name type="scientific">Candidatus Marithioploca araucensis</name>
    <dbReference type="NCBI Taxonomy" id="70273"/>
    <lineage>
        <taxon>Bacteria</taxon>
        <taxon>Pseudomonadati</taxon>
        <taxon>Pseudomonadota</taxon>
        <taxon>Gammaproteobacteria</taxon>
        <taxon>Thiotrichales</taxon>
        <taxon>Thiotrichaceae</taxon>
        <taxon>Candidatus Marithioploca</taxon>
    </lineage>
</organism>
<comment type="caution">
    <text evidence="1">The sequence shown here is derived from an EMBL/GenBank/DDBJ whole genome shotgun (WGS) entry which is preliminary data.</text>
</comment>
<evidence type="ECO:0000313" key="1">
    <source>
        <dbReference type="EMBL" id="MDM8562071.1"/>
    </source>
</evidence>
<reference evidence="1" key="1">
    <citation type="submission" date="2023-06" db="EMBL/GenBank/DDBJ databases">
        <title>Uncultivated large filamentous bacteria from sulfidic sediments reveal new species and different genomic features in energy metabolism and defense.</title>
        <authorList>
            <person name="Fonseca A."/>
        </authorList>
    </citation>
    <scope>NUCLEOTIDE SEQUENCE</scope>
    <source>
        <strain evidence="1">HSG4</strain>
    </source>
</reference>